<name>A0A8C5D1B9_GADMO</name>
<evidence type="ECO:0000313" key="6">
    <source>
        <dbReference type="Ensembl" id="ENSGMOP00000069355.1"/>
    </source>
</evidence>
<protein>
    <submittedName>
        <fullName evidence="6">Cerebellin 20</fullName>
    </submittedName>
</protein>
<dbReference type="PROSITE" id="PS50871">
    <property type="entry name" value="C1Q"/>
    <property type="match status" value="1"/>
</dbReference>
<accession>A0A8C5D1B9</accession>
<evidence type="ECO:0000256" key="2">
    <source>
        <dbReference type="ARBA" id="ARBA00022525"/>
    </source>
</evidence>
<organism evidence="6 7">
    <name type="scientific">Gadus morhua</name>
    <name type="common">Atlantic cod</name>
    <dbReference type="NCBI Taxonomy" id="8049"/>
    <lineage>
        <taxon>Eukaryota</taxon>
        <taxon>Metazoa</taxon>
        <taxon>Chordata</taxon>
        <taxon>Craniata</taxon>
        <taxon>Vertebrata</taxon>
        <taxon>Euteleostomi</taxon>
        <taxon>Actinopterygii</taxon>
        <taxon>Neopterygii</taxon>
        <taxon>Teleostei</taxon>
        <taxon>Neoteleostei</taxon>
        <taxon>Acanthomorphata</taxon>
        <taxon>Zeiogadaria</taxon>
        <taxon>Gadariae</taxon>
        <taxon>Gadiformes</taxon>
        <taxon>Gadoidei</taxon>
        <taxon>Gadidae</taxon>
        <taxon>Gadus</taxon>
    </lineage>
</organism>
<evidence type="ECO:0000256" key="1">
    <source>
        <dbReference type="ARBA" id="ARBA00004613"/>
    </source>
</evidence>
<keyword evidence="7" id="KW-1185">Reference proteome</keyword>
<dbReference type="OMA" id="TCGCCLM"/>
<dbReference type="AlphaFoldDB" id="A0A8C5D1B9"/>
<dbReference type="Gene3D" id="2.60.120.40">
    <property type="match status" value="1"/>
</dbReference>
<dbReference type="GeneTree" id="ENSGT00940000163520"/>
<evidence type="ECO:0000259" key="5">
    <source>
        <dbReference type="PROSITE" id="PS50871"/>
    </source>
</evidence>
<feature type="chain" id="PRO_5034373003" evidence="4">
    <location>
        <begin position="20"/>
        <end position="232"/>
    </location>
</feature>
<comment type="subcellular location">
    <subcellularLocation>
        <location evidence="1">Secreted</location>
    </subcellularLocation>
</comment>
<keyword evidence="3 4" id="KW-0732">Signal</keyword>
<feature type="domain" description="C1q" evidence="5">
    <location>
        <begin position="89"/>
        <end position="232"/>
    </location>
</feature>
<dbReference type="InterPro" id="IPR050822">
    <property type="entry name" value="Cerebellin_Synaptic_Org"/>
</dbReference>
<evidence type="ECO:0000256" key="4">
    <source>
        <dbReference type="SAM" id="SignalP"/>
    </source>
</evidence>
<dbReference type="PANTHER" id="PTHR22923:SF103">
    <property type="entry name" value="CEREBELLIN 20-RELATED"/>
    <property type="match status" value="1"/>
</dbReference>
<dbReference type="GO" id="GO:0045202">
    <property type="term" value="C:synapse"/>
    <property type="evidence" value="ECO:0007669"/>
    <property type="project" value="TreeGrafter"/>
</dbReference>
<keyword evidence="2" id="KW-0964">Secreted</keyword>
<reference evidence="6" key="2">
    <citation type="submission" date="2025-09" db="UniProtKB">
        <authorList>
            <consortium name="Ensembl"/>
        </authorList>
    </citation>
    <scope>IDENTIFICATION</scope>
</reference>
<dbReference type="InterPro" id="IPR008983">
    <property type="entry name" value="Tumour_necrosis_fac-like_dom"/>
</dbReference>
<dbReference type="GO" id="GO:0005576">
    <property type="term" value="C:extracellular region"/>
    <property type="evidence" value="ECO:0007669"/>
    <property type="project" value="UniProtKB-SubCell"/>
</dbReference>
<sequence>MKAIAFLALLVCYASSVQSNIGNYSWEGPDSGTRVQPPSPEENECLTDTASCGCCLMKQTMHRMEEFFNMSLGELQHSLTETRSVLNNMRASRSAFSVALTDRRWCLGPFLSDQVIIYRHVFLNLGGNYNLFNGIFVAPRSGVYLLSLTVYSDSGSAGSHLAACATMMVNDQPAAILRDLNSQDQEDSSTSVQALMLSAGDTVKVVLPKGCFLCDSGNHYNTFTGVLLYSTD</sequence>
<dbReference type="SMART" id="SM00110">
    <property type="entry name" value="C1Q"/>
    <property type="match status" value="1"/>
</dbReference>
<proteinExistence type="predicted"/>
<evidence type="ECO:0000313" key="7">
    <source>
        <dbReference type="Proteomes" id="UP000694546"/>
    </source>
</evidence>
<dbReference type="SUPFAM" id="SSF49842">
    <property type="entry name" value="TNF-like"/>
    <property type="match status" value="1"/>
</dbReference>
<dbReference type="OrthoDB" id="6080680at2759"/>
<reference evidence="6" key="1">
    <citation type="submission" date="2025-08" db="UniProtKB">
        <authorList>
            <consortium name="Ensembl"/>
        </authorList>
    </citation>
    <scope>IDENTIFICATION</scope>
</reference>
<feature type="signal peptide" evidence="4">
    <location>
        <begin position="1"/>
        <end position="19"/>
    </location>
</feature>
<dbReference type="Ensembl" id="ENSGMOT00000036046.1">
    <property type="protein sequence ID" value="ENSGMOP00000069355.1"/>
    <property type="gene ID" value="ENSGMOG00000025977.1"/>
</dbReference>
<dbReference type="Proteomes" id="UP000694546">
    <property type="component" value="Chromosome 16"/>
</dbReference>
<evidence type="ECO:0000256" key="3">
    <source>
        <dbReference type="ARBA" id="ARBA00022729"/>
    </source>
</evidence>
<dbReference type="GO" id="GO:0099558">
    <property type="term" value="P:maintenance of synapse structure"/>
    <property type="evidence" value="ECO:0007669"/>
    <property type="project" value="TreeGrafter"/>
</dbReference>
<gene>
    <name evidence="6" type="primary">cbln20</name>
</gene>
<dbReference type="Pfam" id="PF00386">
    <property type="entry name" value="C1q"/>
    <property type="match status" value="1"/>
</dbReference>
<dbReference type="InterPro" id="IPR001073">
    <property type="entry name" value="C1q_dom"/>
</dbReference>
<dbReference type="PANTHER" id="PTHR22923">
    <property type="entry name" value="CEREBELLIN-RELATED"/>
    <property type="match status" value="1"/>
</dbReference>